<feature type="chain" id="PRO_5012963101" evidence="2">
    <location>
        <begin position="27"/>
        <end position="740"/>
    </location>
</feature>
<keyword evidence="4" id="KW-1185">Reference proteome</keyword>
<feature type="compositionally biased region" description="Low complexity" evidence="1">
    <location>
        <begin position="144"/>
        <end position="171"/>
    </location>
</feature>
<sequence>MPRVLNSMRCLAFVLTSSLCSTLTLAEPPGGGPTYNGVRYAGPIVYSNEMPPIIHFPPPPKGASLSGSGWGGHGPSQIKYIPMPHHDLPVLIYQSANNPPIHVVSPPQGSSSSSSSAAEYGPPTQNSFEFSNNKVEYGVPSSEYGVGQSQPSSSYGPPQSQYGVPSQKPGPVYGPPPPVSQPQASYGPPPASSPPQASYGPPPAAYGPPKQASYGTSDHQESGWMPGPPPASLSGGGWGRPPPPPPPPRQRKPAPHIIFRGQPPVHVMNHAPPPPPPQAPWSFASSTSYGPPAHGGETQYGTSLSSFYQDSQQYGPPKQHYGSHNSGRGSKMISFSYGPPTFAQNNHQHQPVESYGPPAQSSPSYGPPAQSSPSYGPPASTPAASYGVPLGEPISSYSSHVGSSYGAPEFGGYSSSNSFSSHSNHHGFVSNSYGRPPQRPKNSLLSSMISSFASPSSFRPQKHRSKYAIAPTSWHKPPIIIYAGIKPPVHVYKKEESGGYAESAPTASVANPTPASTGYEQSSQSHFTDNVDITYGTGNSGGGEVYLPSASVPRPTIIKPQAQPSLRTIYVSGLSSSGSSGPFKTFLVTNTNPVKVENVGFTRPSGALPSVESSSSSLTDSSFDLDTAASTSAISPEAFTAQLQNHLPRNSLATSFQKATVIHEHVAESRILPSNLDNIFENYKQAEAESESAQAERRSDSAENVSINVPLSLIVSTESTETVASTESDHTTSTTTDAST</sequence>
<name>A0A226E3T7_FOLCA</name>
<feature type="compositionally biased region" description="Low complexity" evidence="1">
    <location>
        <begin position="412"/>
        <end position="432"/>
    </location>
</feature>
<evidence type="ECO:0000256" key="1">
    <source>
        <dbReference type="SAM" id="MobiDB-lite"/>
    </source>
</evidence>
<feature type="region of interest" description="Disordered" evidence="1">
    <location>
        <begin position="690"/>
        <end position="740"/>
    </location>
</feature>
<feature type="compositionally biased region" description="Polar residues" evidence="1">
    <location>
        <begin position="299"/>
        <end position="314"/>
    </location>
</feature>
<feature type="region of interest" description="Disordered" evidence="1">
    <location>
        <begin position="502"/>
        <end position="526"/>
    </location>
</feature>
<feature type="compositionally biased region" description="Polar residues" evidence="1">
    <location>
        <begin position="342"/>
        <end position="351"/>
    </location>
</feature>
<gene>
    <name evidence="3" type="ORF">Fcan01_13717</name>
</gene>
<proteinExistence type="predicted"/>
<feature type="compositionally biased region" description="Low complexity" evidence="1">
    <location>
        <begin position="715"/>
        <end position="740"/>
    </location>
</feature>
<dbReference type="Proteomes" id="UP000198287">
    <property type="component" value="Unassembled WGS sequence"/>
</dbReference>
<dbReference type="OMA" id="ATVIHEH"/>
<feature type="compositionally biased region" description="Polar residues" evidence="1">
    <location>
        <begin position="359"/>
        <end position="374"/>
    </location>
</feature>
<feature type="region of interest" description="Disordered" evidence="1">
    <location>
        <begin position="101"/>
        <end position="389"/>
    </location>
</feature>
<keyword evidence="2" id="KW-0732">Signal</keyword>
<feature type="signal peptide" evidence="2">
    <location>
        <begin position="1"/>
        <end position="26"/>
    </location>
</feature>
<reference evidence="3 4" key="1">
    <citation type="submission" date="2015-12" db="EMBL/GenBank/DDBJ databases">
        <title>The genome of Folsomia candida.</title>
        <authorList>
            <person name="Faddeeva A."/>
            <person name="Derks M.F."/>
            <person name="Anvar Y."/>
            <person name="Smit S."/>
            <person name="Van Straalen N."/>
            <person name="Roelofs D."/>
        </authorList>
    </citation>
    <scope>NUCLEOTIDE SEQUENCE [LARGE SCALE GENOMIC DNA]</scope>
    <source>
        <strain evidence="3 4">VU population</strain>
        <tissue evidence="3">Whole body</tissue>
    </source>
</reference>
<dbReference type="OrthoDB" id="6382973at2759"/>
<accession>A0A226E3T7</accession>
<evidence type="ECO:0000256" key="2">
    <source>
        <dbReference type="SAM" id="SignalP"/>
    </source>
</evidence>
<dbReference type="AlphaFoldDB" id="A0A226E3T7"/>
<feature type="region of interest" description="Disordered" evidence="1">
    <location>
        <begin position="412"/>
        <end position="446"/>
    </location>
</feature>
<dbReference type="STRING" id="158441.A0A226E3T7"/>
<feature type="compositionally biased region" description="Polar residues" evidence="1">
    <location>
        <begin position="505"/>
        <end position="526"/>
    </location>
</feature>
<dbReference type="EMBL" id="LNIX01000007">
    <property type="protein sequence ID" value="OXA51938.1"/>
    <property type="molecule type" value="Genomic_DNA"/>
</dbReference>
<evidence type="ECO:0000313" key="4">
    <source>
        <dbReference type="Proteomes" id="UP000198287"/>
    </source>
</evidence>
<evidence type="ECO:0000313" key="3">
    <source>
        <dbReference type="EMBL" id="OXA51938.1"/>
    </source>
</evidence>
<feature type="compositionally biased region" description="Polar residues" evidence="1">
    <location>
        <begin position="123"/>
        <end position="134"/>
    </location>
</feature>
<organism evidence="3 4">
    <name type="scientific">Folsomia candida</name>
    <name type="common">Springtail</name>
    <dbReference type="NCBI Taxonomy" id="158441"/>
    <lineage>
        <taxon>Eukaryota</taxon>
        <taxon>Metazoa</taxon>
        <taxon>Ecdysozoa</taxon>
        <taxon>Arthropoda</taxon>
        <taxon>Hexapoda</taxon>
        <taxon>Collembola</taxon>
        <taxon>Entomobryomorpha</taxon>
        <taxon>Isotomoidea</taxon>
        <taxon>Isotomidae</taxon>
        <taxon>Proisotominae</taxon>
        <taxon>Folsomia</taxon>
    </lineage>
</organism>
<comment type="caution">
    <text evidence="3">The sequence shown here is derived from an EMBL/GenBank/DDBJ whole genome shotgun (WGS) entry which is preliminary data.</text>
</comment>
<protein>
    <submittedName>
        <fullName evidence="3">Uncharacterized protein</fullName>
    </submittedName>
</protein>